<evidence type="ECO:0000313" key="1">
    <source>
        <dbReference type="EMBL" id="RIH91578.1"/>
    </source>
</evidence>
<protein>
    <submittedName>
        <fullName evidence="1">Bacillithiol system protein YtxJ</fullName>
    </submittedName>
</protein>
<keyword evidence="2" id="KW-1185">Reference proteome</keyword>
<dbReference type="Proteomes" id="UP000266178">
    <property type="component" value="Unassembled WGS sequence"/>
</dbReference>
<dbReference type="RefSeq" id="WP_119357971.1">
    <property type="nucleotide sequence ID" value="NZ_BJXM01000001.1"/>
</dbReference>
<organism evidence="1 2">
    <name type="scientific">Meiothermus granaticius NBRC 107808</name>
    <dbReference type="NCBI Taxonomy" id="1227551"/>
    <lineage>
        <taxon>Bacteria</taxon>
        <taxon>Thermotogati</taxon>
        <taxon>Deinococcota</taxon>
        <taxon>Deinococci</taxon>
        <taxon>Thermales</taxon>
        <taxon>Thermaceae</taxon>
        <taxon>Meiothermus</taxon>
    </lineage>
</organism>
<accession>A0A399F5R7</accession>
<dbReference type="InterPro" id="IPR022551">
    <property type="entry name" value="BrxC"/>
</dbReference>
<proteinExistence type="predicted"/>
<name>A0A399F5R7_9DEIN</name>
<comment type="caution">
    <text evidence="1">The sequence shown here is derived from an EMBL/GenBank/DDBJ whole genome shotgun (WGS) entry which is preliminary data.</text>
</comment>
<dbReference type="Gene3D" id="3.40.30.10">
    <property type="entry name" value="Glutaredoxin"/>
    <property type="match status" value="1"/>
</dbReference>
<dbReference type="AlphaFoldDB" id="A0A399F5R7"/>
<reference evidence="1 2" key="1">
    <citation type="submission" date="2018-08" db="EMBL/GenBank/DDBJ databases">
        <title>Meiothermus granaticius genome AF-68 sequencing project.</title>
        <authorList>
            <person name="Da Costa M.S."/>
            <person name="Albuquerque L."/>
            <person name="Raposo P."/>
            <person name="Froufe H.J.C."/>
            <person name="Barroso C.S."/>
            <person name="Egas C."/>
        </authorList>
    </citation>
    <scope>NUCLEOTIDE SEQUENCE [LARGE SCALE GENOMIC DNA]</scope>
    <source>
        <strain evidence="1 2">AF-68</strain>
    </source>
</reference>
<dbReference type="EMBL" id="QWLB01000038">
    <property type="protein sequence ID" value="RIH91578.1"/>
    <property type="molecule type" value="Genomic_DNA"/>
</dbReference>
<evidence type="ECO:0000313" key="2">
    <source>
        <dbReference type="Proteomes" id="UP000266178"/>
    </source>
</evidence>
<dbReference type="Pfam" id="PF11009">
    <property type="entry name" value="BrxC"/>
    <property type="match status" value="1"/>
</dbReference>
<dbReference type="OrthoDB" id="677051at2"/>
<sequence length="221" mass="25268">MSLRERIFDLHTPESVDRFLETYPLAAIFKASTSDRTFEAWGFVERAIENRTDLALGLIRIPEDRPASNWVEERSGVRHQSPQFILFRNGKPVFDLDNREIEPERLSQLLAESLPVHLGAAVKNPAVVGLHVYADLLRRFVQGNLSEERFQWGYLDQLKKEAGWRSEADFELLNSLFENPDGRAFRPATLVALEFQSQLAGRGRPLLERARALLARLEAQA</sequence>
<gene>
    <name evidence="1" type="ORF">Mgrana_02518</name>
</gene>